<dbReference type="PANTHER" id="PTHR22726:SF1">
    <property type="entry name" value="METALLOENDOPEPTIDASE OMA1, MITOCHONDRIAL"/>
    <property type="match status" value="1"/>
</dbReference>
<evidence type="ECO:0000313" key="8">
    <source>
        <dbReference type="EMBL" id="ASJ75580.1"/>
    </source>
</evidence>
<dbReference type="AlphaFoldDB" id="A0A2Z2P2K2"/>
<evidence type="ECO:0000256" key="4">
    <source>
        <dbReference type="ARBA" id="ARBA00022833"/>
    </source>
</evidence>
<gene>
    <name evidence="8" type="primary">bepA_5</name>
    <name evidence="8" type="ORF">IMCC3135_27635</name>
</gene>
<keyword evidence="4 6" id="KW-0862">Zinc</keyword>
<dbReference type="PANTHER" id="PTHR22726">
    <property type="entry name" value="METALLOENDOPEPTIDASE OMA1"/>
    <property type="match status" value="1"/>
</dbReference>
<evidence type="ECO:0000256" key="1">
    <source>
        <dbReference type="ARBA" id="ARBA00022670"/>
    </source>
</evidence>
<dbReference type="InterPro" id="IPR051156">
    <property type="entry name" value="Mito/Outer_Membr_Metalloprot"/>
</dbReference>
<evidence type="ECO:0000313" key="9">
    <source>
        <dbReference type="Proteomes" id="UP000250079"/>
    </source>
</evidence>
<accession>A0A2Z2P2K2</accession>
<dbReference type="GO" id="GO:0004222">
    <property type="term" value="F:metalloendopeptidase activity"/>
    <property type="evidence" value="ECO:0007669"/>
    <property type="project" value="InterPro"/>
</dbReference>
<proteinExistence type="inferred from homology"/>
<dbReference type="GO" id="GO:0051603">
    <property type="term" value="P:proteolysis involved in protein catabolic process"/>
    <property type="evidence" value="ECO:0007669"/>
    <property type="project" value="TreeGrafter"/>
</dbReference>
<dbReference type="KEGG" id="gai:IMCC3135_27635"/>
<evidence type="ECO:0000256" key="3">
    <source>
        <dbReference type="ARBA" id="ARBA00022801"/>
    </source>
</evidence>
<reference evidence="8 9" key="1">
    <citation type="submission" date="2016-12" db="EMBL/GenBank/DDBJ databases">
        <authorList>
            <person name="Song W.-J."/>
            <person name="Kurnit D.M."/>
        </authorList>
    </citation>
    <scope>NUCLEOTIDE SEQUENCE [LARGE SCALE GENOMIC DNA]</scope>
    <source>
        <strain evidence="8 9">IMCC3135</strain>
    </source>
</reference>
<dbReference type="Gene3D" id="3.30.2010.10">
    <property type="entry name" value="Metalloproteases ('zincins'), catalytic domain"/>
    <property type="match status" value="1"/>
</dbReference>
<keyword evidence="2" id="KW-0479">Metal-binding</keyword>
<organism evidence="8 9">
    <name type="scientific">Granulosicoccus antarcticus IMCC3135</name>
    <dbReference type="NCBI Taxonomy" id="1192854"/>
    <lineage>
        <taxon>Bacteria</taxon>
        <taxon>Pseudomonadati</taxon>
        <taxon>Pseudomonadota</taxon>
        <taxon>Gammaproteobacteria</taxon>
        <taxon>Chromatiales</taxon>
        <taxon>Granulosicoccaceae</taxon>
        <taxon>Granulosicoccus</taxon>
    </lineage>
</organism>
<keyword evidence="3 6" id="KW-0378">Hydrolase</keyword>
<evidence type="ECO:0000256" key="6">
    <source>
        <dbReference type="RuleBase" id="RU003983"/>
    </source>
</evidence>
<keyword evidence="5 6" id="KW-0482">Metalloprotease</keyword>
<dbReference type="GO" id="GO:0046872">
    <property type="term" value="F:metal ion binding"/>
    <property type="evidence" value="ECO:0007669"/>
    <property type="project" value="UniProtKB-KW"/>
</dbReference>
<keyword evidence="1 6" id="KW-0645">Protease</keyword>
<sequence>MCFEDSNQQVRKESTPMQLRSLVPLVIVTSSILSACVSVQTTQPGAIGLDRTQRMSTLVSADELNQGAVTAYAQVIGEANKEGTLNTNAAMTKRVKAIANRIIPTVGVFREDAKSWDWQVNVINSDQLNAWAMPGGKIAFYSGIIEKLQLTDAEIAAIMGHEISHALREHSRERASEEANKSLVLGILSQATGAGATTQALADLVYKTTLGLPNSRLHETESDRMGVELMARAGYDPRAAIAVWEKMAKLTGGSSSPEFLSTHPSNDTRIKDLTNYAAKVMPLYEAAKKS</sequence>
<dbReference type="Pfam" id="PF01435">
    <property type="entry name" value="Peptidase_M48"/>
    <property type="match status" value="1"/>
</dbReference>
<dbReference type="EMBL" id="CP018632">
    <property type="protein sequence ID" value="ASJ75580.1"/>
    <property type="molecule type" value="Genomic_DNA"/>
</dbReference>
<dbReference type="EC" id="3.4.-.-" evidence="8"/>
<dbReference type="Proteomes" id="UP000250079">
    <property type="component" value="Chromosome"/>
</dbReference>
<comment type="similarity">
    <text evidence="6">Belongs to the peptidase M48 family.</text>
</comment>
<protein>
    <submittedName>
        <fullName evidence="8">Beta-barrel assembly-enhancing protease</fullName>
        <ecNumber evidence="8">3.4.-.-</ecNumber>
    </submittedName>
</protein>
<keyword evidence="9" id="KW-1185">Reference proteome</keyword>
<dbReference type="GO" id="GO:0016020">
    <property type="term" value="C:membrane"/>
    <property type="evidence" value="ECO:0007669"/>
    <property type="project" value="TreeGrafter"/>
</dbReference>
<feature type="domain" description="Peptidase M48" evidence="7">
    <location>
        <begin position="92"/>
        <end position="276"/>
    </location>
</feature>
<evidence type="ECO:0000256" key="5">
    <source>
        <dbReference type="ARBA" id="ARBA00023049"/>
    </source>
</evidence>
<evidence type="ECO:0000259" key="7">
    <source>
        <dbReference type="Pfam" id="PF01435"/>
    </source>
</evidence>
<evidence type="ECO:0000256" key="2">
    <source>
        <dbReference type="ARBA" id="ARBA00022723"/>
    </source>
</evidence>
<dbReference type="InterPro" id="IPR001915">
    <property type="entry name" value="Peptidase_M48"/>
</dbReference>
<name>A0A2Z2P2K2_9GAMM</name>
<comment type="cofactor">
    <cofactor evidence="6">
        <name>Zn(2+)</name>
        <dbReference type="ChEBI" id="CHEBI:29105"/>
    </cofactor>
    <text evidence="6">Binds 1 zinc ion per subunit.</text>
</comment>
<dbReference type="CDD" id="cd07331">
    <property type="entry name" value="M48C_Oma1_like"/>
    <property type="match status" value="1"/>
</dbReference>